<dbReference type="EC" id="3.1.11.6" evidence="5"/>
<keyword evidence="3 5" id="KW-0378">Hydrolase</keyword>
<evidence type="ECO:0000256" key="2">
    <source>
        <dbReference type="ARBA" id="ARBA00022722"/>
    </source>
</evidence>
<feature type="domain" description="Exonuclease VII large subunit C-terminal" evidence="8">
    <location>
        <begin position="131"/>
        <end position="446"/>
    </location>
</feature>
<name>A0A831WB71_9GAMM</name>
<evidence type="ECO:0000256" key="5">
    <source>
        <dbReference type="HAMAP-Rule" id="MF_00378"/>
    </source>
</evidence>
<feature type="domain" description="OB-fold nucleic acid binding" evidence="9">
    <location>
        <begin position="15"/>
        <end position="108"/>
    </location>
</feature>
<dbReference type="InterPro" id="IPR003753">
    <property type="entry name" value="Exonuc_VII_L"/>
</dbReference>
<dbReference type="PANTHER" id="PTHR30008">
    <property type="entry name" value="EXODEOXYRIBONUCLEASE 7 LARGE SUBUNIT"/>
    <property type="match status" value="1"/>
</dbReference>
<comment type="caution">
    <text evidence="10">The sequence shown here is derived from an EMBL/GenBank/DDBJ whole genome shotgun (WGS) entry which is preliminary data.</text>
</comment>
<dbReference type="GO" id="GO:0008855">
    <property type="term" value="F:exodeoxyribonuclease VII activity"/>
    <property type="evidence" value="ECO:0007669"/>
    <property type="project" value="UniProtKB-UniRule"/>
</dbReference>
<comment type="subcellular location">
    <subcellularLocation>
        <location evidence="5 6">Cytoplasm</location>
    </subcellularLocation>
</comment>
<dbReference type="Pfam" id="PF02601">
    <property type="entry name" value="Exonuc_VII_L"/>
    <property type="match status" value="1"/>
</dbReference>
<keyword evidence="7" id="KW-0175">Coiled coil</keyword>
<protein>
    <recommendedName>
        <fullName evidence="5">Exodeoxyribonuclease 7 large subunit</fullName>
        <ecNumber evidence="5">3.1.11.6</ecNumber>
    </recommendedName>
    <alternativeName>
        <fullName evidence="5">Exodeoxyribonuclease VII large subunit</fullName>
        <shortName evidence="5">Exonuclease VII large subunit</shortName>
    </alternativeName>
</protein>
<comment type="catalytic activity">
    <reaction evidence="5 6">
        <text>Exonucleolytic cleavage in either 5'- to 3'- or 3'- to 5'-direction to yield nucleoside 5'-phosphates.</text>
        <dbReference type="EC" id="3.1.11.6"/>
    </reaction>
</comment>
<dbReference type="Proteomes" id="UP000886251">
    <property type="component" value="Unassembled WGS sequence"/>
</dbReference>
<dbReference type="GO" id="GO:0005737">
    <property type="term" value="C:cytoplasm"/>
    <property type="evidence" value="ECO:0007669"/>
    <property type="project" value="UniProtKB-SubCell"/>
</dbReference>
<dbReference type="NCBIfam" id="TIGR00237">
    <property type="entry name" value="xseA"/>
    <property type="match status" value="1"/>
</dbReference>
<dbReference type="PANTHER" id="PTHR30008:SF0">
    <property type="entry name" value="EXODEOXYRIBONUCLEASE 7 LARGE SUBUNIT"/>
    <property type="match status" value="1"/>
</dbReference>
<evidence type="ECO:0000256" key="6">
    <source>
        <dbReference type="RuleBase" id="RU004355"/>
    </source>
</evidence>
<feature type="coiled-coil region" evidence="7">
    <location>
        <begin position="317"/>
        <end position="344"/>
    </location>
</feature>
<proteinExistence type="inferred from homology"/>
<evidence type="ECO:0000256" key="7">
    <source>
        <dbReference type="SAM" id="Coils"/>
    </source>
</evidence>
<evidence type="ECO:0000256" key="4">
    <source>
        <dbReference type="ARBA" id="ARBA00022839"/>
    </source>
</evidence>
<dbReference type="CDD" id="cd04489">
    <property type="entry name" value="ExoVII_LU_OBF"/>
    <property type="match status" value="1"/>
</dbReference>
<dbReference type="GO" id="GO:0009318">
    <property type="term" value="C:exodeoxyribonuclease VII complex"/>
    <property type="evidence" value="ECO:0007669"/>
    <property type="project" value="UniProtKB-UniRule"/>
</dbReference>
<evidence type="ECO:0000259" key="8">
    <source>
        <dbReference type="Pfam" id="PF02601"/>
    </source>
</evidence>
<evidence type="ECO:0000259" key="9">
    <source>
        <dbReference type="Pfam" id="PF13742"/>
    </source>
</evidence>
<evidence type="ECO:0000256" key="3">
    <source>
        <dbReference type="ARBA" id="ARBA00022801"/>
    </source>
</evidence>
<reference evidence="10" key="1">
    <citation type="journal article" date="2020" name="mSystems">
        <title>Genome- and Community-Level Interaction Insights into Carbon Utilization and Element Cycling Functions of Hydrothermarchaeota in Hydrothermal Sediment.</title>
        <authorList>
            <person name="Zhou Z."/>
            <person name="Liu Y."/>
            <person name="Xu W."/>
            <person name="Pan J."/>
            <person name="Luo Z.H."/>
            <person name="Li M."/>
        </authorList>
    </citation>
    <scope>NUCLEOTIDE SEQUENCE [LARGE SCALE GENOMIC DNA]</scope>
    <source>
        <strain evidence="10">HyVt-443</strain>
    </source>
</reference>
<comment type="subunit">
    <text evidence="5">Heterooligomer composed of large and small subunits.</text>
</comment>
<comment type="similarity">
    <text evidence="5 6">Belongs to the XseA family.</text>
</comment>
<dbReference type="Pfam" id="PF13742">
    <property type="entry name" value="tRNA_anti_2"/>
    <property type="match status" value="1"/>
</dbReference>
<keyword evidence="2 5" id="KW-0540">Nuclease</keyword>
<dbReference type="AlphaFoldDB" id="A0A831WB71"/>
<accession>A0A831WB71</accession>
<organism evidence="10">
    <name type="scientific">Sedimenticola thiotaurini</name>
    <dbReference type="NCBI Taxonomy" id="1543721"/>
    <lineage>
        <taxon>Bacteria</taxon>
        <taxon>Pseudomonadati</taxon>
        <taxon>Pseudomonadota</taxon>
        <taxon>Gammaproteobacteria</taxon>
        <taxon>Chromatiales</taxon>
        <taxon>Sedimenticolaceae</taxon>
        <taxon>Sedimenticola</taxon>
    </lineage>
</organism>
<dbReference type="GO" id="GO:0003676">
    <property type="term" value="F:nucleic acid binding"/>
    <property type="evidence" value="ECO:0007669"/>
    <property type="project" value="InterPro"/>
</dbReference>
<evidence type="ECO:0000313" key="10">
    <source>
        <dbReference type="EMBL" id="HEB96937.1"/>
    </source>
</evidence>
<gene>
    <name evidence="5" type="primary">xseA</name>
    <name evidence="10" type="ORF">ENI96_10970</name>
</gene>
<evidence type="ECO:0000256" key="1">
    <source>
        <dbReference type="ARBA" id="ARBA00022490"/>
    </source>
</evidence>
<dbReference type="HAMAP" id="MF_00378">
    <property type="entry name" value="Exonuc_7_L"/>
    <property type="match status" value="1"/>
</dbReference>
<comment type="function">
    <text evidence="5">Bidirectionally degrades single-stranded DNA into large acid-insoluble oligonucleotides, which are then degraded further into small acid-soluble oligonucleotides.</text>
</comment>
<sequence length="457" mass="50902">MNDQSVDDAFSRDIYTVSRLNSEVRAVLEGSFPLLWVEGEISNLARPASGHVYFSLKDAHAQVRCALFRMRRQRLRFQPADGQRVLLRARISLYEGRGEYQLIVEHMEPAGEGALRQAFEQLKQRLADEGLFDSGHKRPLPSWPRRIGVITSPTGAAIRDVLSVLARRFPAIPVVVYPVPVQGAEAPAAIADMIRLANRRNECDLLILTRGGGSLEDLAAFNDEGVARAIHESRLPIVSAIGHEVDFSIADFVADQRAPTPSAAAELVSPDRDEVRQTLEQGRRRLRRQMDQRLALLATRLGHLADRLQRLHPGNRLLQQAQRLDELEQRLGQTMTRLLRHRQQRLELLATRLRARSPALRLGQAGSHCSQLRQRLDRAITGLLQGSRQRLAARAGSLQALSPLATLERGYSITRRLADGRVVTAAGMVSVGDRVETLLARGRLVCRVEDQTAGGEH</sequence>
<keyword evidence="1 5" id="KW-0963">Cytoplasm</keyword>
<dbReference type="InterPro" id="IPR025824">
    <property type="entry name" value="OB-fold_nuc-bd_dom"/>
</dbReference>
<dbReference type="EMBL" id="DRKP01000129">
    <property type="protein sequence ID" value="HEB96937.1"/>
    <property type="molecule type" value="Genomic_DNA"/>
</dbReference>
<keyword evidence="4 5" id="KW-0269">Exonuclease</keyword>
<dbReference type="GO" id="GO:0006308">
    <property type="term" value="P:DNA catabolic process"/>
    <property type="evidence" value="ECO:0007669"/>
    <property type="project" value="UniProtKB-UniRule"/>
</dbReference>
<dbReference type="InterPro" id="IPR020579">
    <property type="entry name" value="Exonuc_VII_lsu_C"/>
</dbReference>